<reference evidence="3 5" key="2">
    <citation type="submission" date="2018-06" db="EMBL/GenBank/DDBJ databases">
        <authorList>
            <consortium name="Pathogen Informatics"/>
            <person name="Doyle S."/>
        </authorList>
    </citation>
    <scope>NUCLEOTIDE SEQUENCE [LARGE SCALE GENOMIC DNA]</scope>
    <source>
        <strain evidence="3 5">NCTC12022</strain>
    </source>
</reference>
<reference evidence="2 4" key="1">
    <citation type="submission" date="2015-11" db="EMBL/GenBank/DDBJ databases">
        <title>Genomic analysis of 38 Legionella species identifies large and diverse effector repertoires.</title>
        <authorList>
            <person name="Burstein D."/>
            <person name="Amaro F."/>
            <person name="Zusman T."/>
            <person name="Lifshitz Z."/>
            <person name="Cohen O."/>
            <person name="Gilbert J.A."/>
            <person name="Pupko T."/>
            <person name="Shuman H.A."/>
            <person name="Segal G."/>
        </authorList>
    </citation>
    <scope>NUCLEOTIDE SEQUENCE [LARGE SCALE GENOMIC DNA]</scope>
    <source>
        <strain evidence="2 4">WO-44C</strain>
    </source>
</reference>
<proteinExistence type="inferred from homology"/>
<comment type="similarity">
    <text evidence="1">Belongs to the arylamine N-acetyltransferase family.</text>
</comment>
<dbReference type="Proteomes" id="UP000054698">
    <property type="component" value="Unassembled WGS sequence"/>
</dbReference>
<dbReference type="Pfam" id="PF00797">
    <property type="entry name" value="Acetyltransf_2"/>
    <property type="match status" value="1"/>
</dbReference>
<evidence type="ECO:0000313" key="4">
    <source>
        <dbReference type="Proteomes" id="UP000054698"/>
    </source>
</evidence>
<dbReference type="InterPro" id="IPR001447">
    <property type="entry name" value="Arylamine_N-AcTrfase"/>
</dbReference>
<dbReference type="STRING" id="453.Lfee_0228"/>
<dbReference type="GO" id="GO:0016407">
    <property type="term" value="F:acetyltransferase activity"/>
    <property type="evidence" value="ECO:0007669"/>
    <property type="project" value="InterPro"/>
</dbReference>
<dbReference type="SUPFAM" id="SSF54001">
    <property type="entry name" value="Cysteine proteinases"/>
    <property type="match status" value="1"/>
</dbReference>
<evidence type="ECO:0000313" key="3">
    <source>
        <dbReference type="EMBL" id="SPX60749.1"/>
    </source>
</evidence>
<dbReference type="EMBL" id="LNYB01000009">
    <property type="protein sequence ID" value="KTD04140.1"/>
    <property type="molecule type" value="Genomic_DNA"/>
</dbReference>
<dbReference type="Proteomes" id="UP000251942">
    <property type="component" value="Unassembled WGS sequence"/>
</dbReference>
<accession>A0A0W0U8Z9</accession>
<dbReference type="PATRIC" id="fig|453.4.peg.250"/>
<keyword evidence="4" id="KW-1185">Reference proteome</keyword>
<organism evidence="2 4">
    <name type="scientific">Legionella feeleii</name>
    <dbReference type="NCBI Taxonomy" id="453"/>
    <lineage>
        <taxon>Bacteria</taxon>
        <taxon>Pseudomonadati</taxon>
        <taxon>Pseudomonadota</taxon>
        <taxon>Gammaproteobacteria</taxon>
        <taxon>Legionellales</taxon>
        <taxon>Legionellaceae</taxon>
        <taxon>Legionella</taxon>
    </lineage>
</organism>
<protein>
    <submittedName>
        <fullName evidence="2">Putative N-hydroxyarylamine O-acetyltransferase</fullName>
    </submittedName>
</protein>
<dbReference type="EMBL" id="UASS01000011">
    <property type="protein sequence ID" value="SPX60749.1"/>
    <property type="molecule type" value="Genomic_DNA"/>
</dbReference>
<name>A0A0W0U8Z9_9GAMM</name>
<dbReference type="InterPro" id="IPR038765">
    <property type="entry name" value="Papain-like_cys_pep_sf"/>
</dbReference>
<dbReference type="PANTHER" id="PTHR11786">
    <property type="entry name" value="N-HYDROXYARYLAMINE O-ACETYLTRANSFERASE"/>
    <property type="match status" value="1"/>
</dbReference>
<sequence length="325" mass="37134">MATVKPINLEQYLKKIQVVVPDLSDVLMEERINFLRKIYFAHVTTFPYSNFELRKIARQHPIQRDSLSFFSYKDMLSSQHDGYCFQTAALLFDALTQLRYKTELCAAHVLMGAAINDSEVLARPPTHLFLIVTINNGKFLLDPGMGSSAPRMPIIITGEDKPIHQGEDVFKFYRANELYILERKTSQGWLRLMQTDLSPVSLQTAKMNLLKLQCHPSAIPIRDDKTVIGIITEQGRKSLIWDSQSKLLKFSKQEDGSSVQKVLTSFEEGVQLLADEFDIHHVSAQDLKLYCTETVLPKPVRPWTVNFPLDAAELRTMEDNLTFKI</sequence>
<dbReference type="AlphaFoldDB" id="A0A0W0U8Z9"/>
<dbReference type="RefSeq" id="WP_238584845.1">
    <property type="nucleotide sequence ID" value="NZ_CAAAHT010000023.1"/>
</dbReference>
<gene>
    <name evidence="2" type="ORF">Lfee_0228</name>
    <name evidence="3" type="ORF">NCTC12022_01482</name>
</gene>
<dbReference type="PANTHER" id="PTHR11786:SF0">
    <property type="entry name" value="ARYLAMINE N-ACETYLTRANSFERASE 4-RELATED"/>
    <property type="match status" value="1"/>
</dbReference>
<dbReference type="InterPro" id="IPR053710">
    <property type="entry name" value="Arylamine_NAT_domain_sf"/>
</dbReference>
<evidence type="ECO:0000256" key="1">
    <source>
        <dbReference type="ARBA" id="ARBA00006547"/>
    </source>
</evidence>
<evidence type="ECO:0000313" key="5">
    <source>
        <dbReference type="Proteomes" id="UP000251942"/>
    </source>
</evidence>
<dbReference type="Gene3D" id="3.30.2140.20">
    <property type="match status" value="1"/>
</dbReference>
<keyword evidence="2" id="KW-0808">Transferase</keyword>
<evidence type="ECO:0000313" key="2">
    <source>
        <dbReference type="EMBL" id="KTD04140.1"/>
    </source>
</evidence>